<accession>A0A835P465</accession>
<proteinExistence type="predicted"/>
<evidence type="ECO:0000313" key="1">
    <source>
        <dbReference type="EMBL" id="KAG0446203.1"/>
    </source>
</evidence>
<gene>
    <name evidence="1" type="ORF">HPP92_028941</name>
    <name evidence="2" type="ORF">HPP92_028951</name>
</gene>
<protein>
    <submittedName>
        <fullName evidence="2">Uncharacterized protein</fullName>
    </submittedName>
</protein>
<dbReference type="Proteomes" id="UP000636800">
    <property type="component" value="Unassembled WGS sequence"/>
</dbReference>
<dbReference type="AlphaFoldDB" id="A0A835P465"/>
<evidence type="ECO:0000313" key="4">
    <source>
        <dbReference type="Proteomes" id="UP000639772"/>
    </source>
</evidence>
<organism evidence="2 4">
    <name type="scientific">Vanilla planifolia</name>
    <name type="common">Vanilla</name>
    <dbReference type="NCBI Taxonomy" id="51239"/>
    <lineage>
        <taxon>Eukaryota</taxon>
        <taxon>Viridiplantae</taxon>
        <taxon>Streptophyta</taxon>
        <taxon>Embryophyta</taxon>
        <taxon>Tracheophyta</taxon>
        <taxon>Spermatophyta</taxon>
        <taxon>Magnoliopsida</taxon>
        <taxon>Liliopsida</taxon>
        <taxon>Asparagales</taxon>
        <taxon>Orchidaceae</taxon>
        <taxon>Vanilloideae</taxon>
        <taxon>Vanilleae</taxon>
        <taxon>Vanilla</taxon>
    </lineage>
</organism>
<dbReference type="Proteomes" id="UP000639772">
    <property type="component" value="Unassembled WGS sequence"/>
</dbReference>
<sequence>MRIRFGKDDLALPYGWGAISILRLISKDLERRPARKARDLPNTQQTLFE</sequence>
<keyword evidence="3" id="KW-1185">Reference proteome</keyword>
<comment type="caution">
    <text evidence="2">The sequence shown here is derived from an EMBL/GenBank/DDBJ whole genome shotgun (WGS) entry which is preliminary data.</text>
</comment>
<dbReference type="EMBL" id="JADCNL010000602">
    <property type="protein sequence ID" value="KAG0446203.1"/>
    <property type="molecule type" value="Genomic_DNA"/>
</dbReference>
<name>A0A835P465_VANPL</name>
<reference evidence="3 4" key="1">
    <citation type="journal article" date="2020" name="Nat. Food">
        <title>A phased Vanilla planifolia genome enables genetic improvement of flavour and production.</title>
        <authorList>
            <person name="Hasing T."/>
            <person name="Tang H."/>
            <person name="Brym M."/>
            <person name="Khazi F."/>
            <person name="Huang T."/>
            <person name="Chambers A.H."/>
        </authorList>
    </citation>
    <scope>NUCLEOTIDE SEQUENCE [LARGE SCALE GENOMIC DNA]</scope>
    <source>
        <tissue evidence="2">Leaf</tissue>
    </source>
</reference>
<dbReference type="EMBL" id="JADCNM010000603">
    <property type="protein sequence ID" value="KAG0446209.1"/>
    <property type="molecule type" value="Genomic_DNA"/>
</dbReference>
<evidence type="ECO:0000313" key="3">
    <source>
        <dbReference type="Proteomes" id="UP000636800"/>
    </source>
</evidence>
<evidence type="ECO:0000313" key="2">
    <source>
        <dbReference type="EMBL" id="KAG0446209.1"/>
    </source>
</evidence>